<dbReference type="InterPro" id="IPR001433">
    <property type="entry name" value="OxRdtase_FAD/NAD-bd"/>
</dbReference>
<feature type="binding site" evidence="9">
    <location>
        <position position="347"/>
    </location>
    <ligand>
        <name>FAD</name>
        <dbReference type="ChEBI" id="CHEBI:57692"/>
    </ligand>
</feature>
<evidence type="ECO:0000256" key="9">
    <source>
        <dbReference type="HAMAP-Rule" id="MF_03178"/>
    </source>
</evidence>
<comment type="cofactor">
    <cofactor evidence="2 9">
        <name>FAD</name>
        <dbReference type="ChEBI" id="CHEBI:57692"/>
    </cofactor>
</comment>
<dbReference type="InterPro" id="IPR001709">
    <property type="entry name" value="Flavoprot_Pyr_Nucl_cyt_Rdtase"/>
</dbReference>
<dbReference type="Pfam" id="PF00175">
    <property type="entry name" value="NAD_binding_1"/>
    <property type="match status" value="1"/>
</dbReference>
<reference evidence="13" key="1">
    <citation type="submission" date="2024-04" db="EMBL/GenBank/DDBJ databases">
        <authorList>
            <person name="Shaw F."/>
            <person name="Minotto A."/>
        </authorList>
    </citation>
    <scope>NUCLEOTIDE SEQUENCE [LARGE SCALE GENOMIC DNA]</scope>
</reference>
<evidence type="ECO:0000256" key="6">
    <source>
        <dbReference type="ARBA" id="ARBA00022827"/>
    </source>
</evidence>
<comment type="similarity">
    <text evidence="9">In the C-terminal section; belongs to the flavoprotein pyridine nucleotide cytochrome reductase family.</text>
</comment>
<dbReference type="PROSITE" id="PS51384">
    <property type="entry name" value="FAD_FR"/>
    <property type="match status" value="1"/>
</dbReference>
<dbReference type="InterPro" id="IPR017927">
    <property type="entry name" value="FAD-bd_FR_type"/>
</dbReference>
<gene>
    <name evidence="9" type="primary">TAH18</name>
    <name evidence="12" type="ORF">GFSPODELE1_LOCUS1863</name>
</gene>
<dbReference type="Gene3D" id="3.40.50.80">
    <property type="entry name" value="Nucleotide-binding domain of ferredoxin-NADP reductase (FNR) module"/>
    <property type="match status" value="1"/>
</dbReference>
<dbReference type="SUPFAM" id="SSF52218">
    <property type="entry name" value="Flavoproteins"/>
    <property type="match status" value="1"/>
</dbReference>
<dbReference type="PROSITE" id="PS50902">
    <property type="entry name" value="FLAVODOXIN_LIKE"/>
    <property type="match status" value="1"/>
</dbReference>
<comment type="catalytic activity">
    <reaction evidence="9">
        <text>2 oxidized [2Fe-2S]-[protein] + NADPH = 2 reduced [2Fe-2S]-[protein] + NADP(+) + H(+)</text>
        <dbReference type="Rhea" id="RHEA:67716"/>
        <dbReference type="Rhea" id="RHEA-COMP:17327"/>
        <dbReference type="Rhea" id="RHEA-COMP:17328"/>
        <dbReference type="ChEBI" id="CHEBI:15378"/>
        <dbReference type="ChEBI" id="CHEBI:33737"/>
        <dbReference type="ChEBI" id="CHEBI:33738"/>
        <dbReference type="ChEBI" id="CHEBI:57783"/>
        <dbReference type="ChEBI" id="CHEBI:58349"/>
    </reaction>
</comment>
<feature type="binding site" evidence="9">
    <location>
        <begin position="19"/>
        <end position="24"/>
    </location>
    <ligand>
        <name>FMN</name>
        <dbReference type="ChEBI" id="CHEBI:58210"/>
    </ligand>
</feature>
<keyword evidence="13" id="KW-1185">Reference proteome</keyword>
<comment type="similarity">
    <text evidence="9">Belongs to the NADPH-dependent diflavin oxidoreductase NDOR1 family.</text>
</comment>
<dbReference type="SUPFAM" id="SSF52343">
    <property type="entry name" value="Ferredoxin reductase-like, C-terminal NADP-linked domain"/>
    <property type="match status" value="1"/>
</dbReference>
<dbReference type="InterPro" id="IPR023173">
    <property type="entry name" value="NADPH_Cyt_P450_Rdtase_alpha"/>
</dbReference>
<keyword evidence="9" id="KW-0496">Mitochondrion</keyword>
<evidence type="ECO:0000256" key="1">
    <source>
        <dbReference type="ARBA" id="ARBA00001917"/>
    </source>
</evidence>
<keyword evidence="6 9" id="KW-0274">FAD</keyword>
<dbReference type="PRINTS" id="PR00371">
    <property type="entry name" value="FPNCR"/>
</dbReference>
<comment type="cofactor">
    <cofactor evidence="1 9">
        <name>FMN</name>
        <dbReference type="ChEBI" id="CHEBI:58210"/>
    </cofactor>
</comment>
<evidence type="ECO:0000256" key="4">
    <source>
        <dbReference type="ARBA" id="ARBA00022630"/>
    </source>
</evidence>
<comment type="caution">
    <text evidence="9">Lacks conserved residue(s) required for the propagation of feature annotation.</text>
</comment>
<dbReference type="InterPro" id="IPR003097">
    <property type="entry name" value="CysJ-like_FAD-binding"/>
</dbReference>
<dbReference type="Gene3D" id="2.40.30.10">
    <property type="entry name" value="Translation factors"/>
    <property type="match status" value="1"/>
</dbReference>
<dbReference type="InterPro" id="IPR029039">
    <property type="entry name" value="Flavoprotein-like_sf"/>
</dbReference>
<keyword evidence="7 9" id="KW-0521">NADP</keyword>
<keyword evidence="8 9" id="KW-0560">Oxidoreductase</keyword>
<feature type="binding site" evidence="9">
    <location>
        <position position="592"/>
    </location>
    <ligand>
        <name>FAD</name>
        <dbReference type="ChEBI" id="CHEBI:57692"/>
    </ligand>
</feature>
<feature type="binding site" evidence="9">
    <location>
        <begin position="508"/>
        <end position="509"/>
    </location>
    <ligand>
        <name>NADP(+)</name>
        <dbReference type="ChEBI" id="CHEBI:58349"/>
    </ligand>
</feature>
<evidence type="ECO:0000313" key="13">
    <source>
        <dbReference type="Proteomes" id="UP001497453"/>
    </source>
</evidence>
<comment type="subunit">
    <text evidence="9">Interacts with DRE2; as part of the cytosolic iron-sulfur (Fe-S) protein assembly (CIA) machinery.</text>
</comment>
<evidence type="ECO:0000259" key="11">
    <source>
        <dbReference type="PROSITE" id="PS51384"/>
    </source>
</evidence>
<dbReference type="InterPro" id="IPR008254">
    <property type="entry name" value="Flavodoxin/NO_synth"/>
</dbReference>
<dbReference type="InterPro" id="IPR001094">
    <property type="entry name" value="Flavdoxin-like"/>
</dbReference>
<feature type="binding site" evidence="9">
    <location>
        <position position="139"/>
    </location>
    <ligand>
        <name>FMN</name>
        <dbReference type="ChEBI" id="CHEBI:58210"/>
    </ligand>
</feature>
<dbReference type="PANTHER" id="PTHR19384">
    <property type="entry name" value="NITRIC OXIDE SYNTHASE-RELATED"/>
    <property type="match status" value="1"/>
</dbReference>
<name>A0ABP1CQ38_9APHY</name>
<dbReference type="SUPFAM" id="SSF63380">
    <property type="entry name" value="Riboflavin synthase domain-like"/>
    <property type="match status" value="1"/>
</dbReference>
<dbReference type="Pfam" id="PF00667">
    <property type="entry name" value="FAD_binding_1"/>
    <property type="match status" value="1"/>
</dbReference>
<protein>
    <recommendedName>
        <fullName evidence="9">NADPH-dependent diflavin oxidoreductase 1</fullName>
        <ecNumber evidence="9">1.18.1.-</ecNumber>
    </recommendedName>
    <alternativeName>
        <fullName evidence="9">NADPH-dependent FMN and FAD-containing oxidoreductase</fullName>
    </alternativeName>
</protein>
<feature type="binding site" evidence="9">
    <location>
        <begin position="104"/>
        <end position="113"/>
    </location>
    <ligand>
        <name>FMN</name>
        <dbReference type="ChEBI" id="CHEBI:58210"/>
    </ligand>
</feature>
<evidence type="ECO:0000259" key="10">
    <source>
        <dbReference type="PROSITE" id="PS50902"/>
    </source>
</evidence>
<dbReference type="PRINTS" id="PR00369">
    <property type="entry name" value="FLAVODOXIN"/>
</dbReference>
<accession>A0ABP1CQ38</accession>
<dbReference type="Gene3D" id="1.20.990.10">
    <property type="entry name" value="NADPH-cytochrome p450 Reductase, Chain A, domain 3"/>
    <property type="match status" value="1"/>
</dbReference>
<comment type="similarity">
    <text evidence="9">In the N-terminal section; belongs to the flavodoxin family.</text>
</comment>
<feature type="binding site" evidence="9">
    <location>
        <position position="453"/>
    </location>
    <ligand>
        <name>NADP(+)</name>
        <dbReference type="ChEBI" id="CHEBI:58349"/>
    </ligand>
</feature>
<feature type="binding site" evidence="9">
    <location>
        <begin position="66"/>
        <end position="69"/>
    </location>
    <ligand>
        <name>FMN</name>
        <dbReference type="ChEBI" id="CHEBI:58210"/>
    </ligand>
</feature>
<comment type="subcellular location">
    <subcellularLocation>
        <location evidence="9">Cytoplasm</location>
    </subcellularLocation>
    <subcellularLocation>
        <location evidence="9">Mitochondrion</location>
    </subcellularLocation>
    <text evidence="9">Relocalizes to mitochondria after H(2)O(2) exposure.</text>
</comment>
<comment type="function">
    <text evidence="9">NADPH-dependent reductase which is a central component of the cytosolic iron-sulfur (Fe-S) protein assembly (CIA) machinery. Transfers electrons from NADPH via its FAD and FMN prosthetic groups to the [2Fe-2S] cluster of DRE2, another key component of the CIA machinery. In turn, this reduced cluster provides electrons for assembly of cytosolic iron-sulfur cluster proteins. Positively controls H(2)O(2)-induced cell death.</text>
</comment>
<keyword evidence="3 9" id="KW-0963">Cytoplasm</keyword>
<feature type="binding site" evidence="9">
    <location>
        <begin position="517"/>
        <end position="521"/>
    </location>
    <ligand>
        <name>NADP(+)</name>
        <dbReference type="ChEBI" id="CHEBI:58349"/>
    </ligand>
</feature>
<evidence type="ECO:0000256" key="5">
    <source>
        <dbReference type="ARBA" id="ARBA00022643"/>
    </source>
</evidence>
<evidence type="ECO:0000256" key="3">
    <source>
        <dbReference type="ARBA" id="ARBA00022490"/>
    </source>
</evidence>
<dbReference type="Proteomes" id="UP001497453">
    <property type="component" value="Chromosome 10"/>
</dbReference>
<sequence length="593" mass="66997">MHTHAANNHERAITILYATETGNAQDLAERLAHHCRRLQFTPTVFSIDAYSPEELISETLMVFIISTAGSGKEPRTMSTFWNMLLRSDLPSDLFEDLDYAVFGLGDSTYEKFCWPAKLLSRRLASLGAREILPRGEGDEQHHLGSDGAFGPWLLKLSKVLLHLHPLPEGTEVPPGDTLPPPRVTLTPGVPAEDIPEPLFKDKRYHLATIKQNDRMTAPDWYQDVRHLEFEFDEDVYYEPGDVAVIHPHVPAVDVESFLSSMGYANIADEPFTIEHNFPDQSLPDHLPETATLRQLFTRYLDITAVPKRSFFSTLRHFTTDELEREKLDEFLSEEGADDLYDYAQRVRRTIREVMEEFRSAKVPKEYVFDLFPHLRPREFSIASSVLRNPRRAELCVAIVQYRTKLRIPRRGVATTYLAALQPGDKIPVGIKKGGLITLPKDVHTPVICIGPGTGIAPARAIIEERTRQGSKENTLYQGCRSVSKDQHYRAEFEALASEGKLVYRVAPSRDSPEGVKRTYVQDLIAEDAKRIWELVGESGAWVYISGSSNKMPAGVKAAIRDAIREYGGKSEDEAAEYVATMEREGRLIEDCWS</sequence>
<proteinExistence type="inferred from homology"/>
<evidence type="ECO:0000256" key="2">
    <source>
        <dbReference type="ARBA" id="ARBA00001974"/>
    </source>
</evidence>
<feature type="domain" description="Flavodoxin-like" evidence="10">
    <location>
        <begin position="13"/>
        <end position="157"/>
    </location>
</feature>
<dbReference type="InterPro" id="IPR017938">
    <property type="entry name" value="Riboflavin_synthase-like_b-brl"/>
</dbReference>
<evidence type="ECO:0000256" key="7">
    <source>
        <dbReference type="ARBA" id="ARBA00022857"/>
    </source>
</evidence>
<dbReference type="PANTHER" id="PTHR19384:SF10">
    <property type="entry name" value="NADPH-DEPENDENT DIFLAVIN OXIDOREDUCTASE 1"/>
    <property type="match status" value="1"/>
</dbReference>
<feature type="domain" description="FAD-binding FR-type" evidence="11">
    <location>
        <begin position="202"/>
        <end position="439"/>
    </location>
</feature>
<dbReference type="InterPro" id="IPR039261">
    <property type="entry name" value="FNR_nucleotide-bd"/>
</dbReference>
<evidence type="ECO:0000313" key="12">
    <source>
        <dbReference type="EMBL" id="CAL1697805.1"/>
    </source>
</evidence>
<keyword evidence="5 9" id="KW-0288">FMN</keyword>
<dbReference type="EMBL" id="OZ037953">
    <property type="protein sequence ID" value="CAL1697805.1"/>
    <property type="molecule type" value="Genomic_DNA"/>
</dbReference>
<dbReference type="Gene3D" id="3.40.50.360">
    <property type="match status" value="1"/>
</dbReference>
<dbReference type="HAMAP" id="MF_03178">
    <property type="entry name" value="NDOR1"/>
    <property type="match status" value="1"/>
</dbReference>
<keyword evidence="4 9" id="KW-0285">Flavoprotein</keyword>
<dbReference type="InterPro" id="IPR028879">
    <property type="entry name" value="NDOR1"/>
</dbReference>
<dbReference type="EC" id="1.18.1.-" evidence="9"/>
<organism evidence="12 13">
    <name type="scientific">Somion occarium</name>
    <dbReference type="NCBI Taxonomy" id="3059160"/>
    <lineage>
        <taxon>Eukaryota</taxon>
        <taxon>Fungi</taxon>
        <taxon>Dikarya</taxon>
        <taxon>Basidiomycota</taxon>
        <taxon>Agaricomycotina</taxon>
        <taxon>Agaricomycetes</taxon>
        <taxon>Polyporales</taxon>
        <taxon>Cerrenaceae</taxon>
        <taxon>Somion</taxon>
    </lineage>
</organism>
<dbReference type="Pfam" id="PF00258">
    <property type="entry name" value="Flavodoxin_1"/>
    <property type="match status" value="1"/>
</dbReference>
<evidence type="ECO:0000256" key="8">
    <source>
        <dbReference type="ARBA" id="ARBA00023002"/>
    </source>
</evidence>
<feature type="binding site" evidence="9">
    <location>
        <begin position="377"/>
        <end position="380"/>
    </location>
    <ligand>
        <name>FAD</name>
        <dbReference type="ChEBI" id="CHEBI:57692"/>
    </ligand>
</feature>